<proteinExistence type="predicted"/>
<reference evidence="2" key="1">
    <citation type="submission" date="2023-07" db="EMBL/GenBank/DDBJ databases">
        <title>Sequencing the genomes of 1000 actinobacteria strains.</title>
        <authorList>
            <person name="Klenk H.-P."/>
        </authorList>
    </citation>
    <scope>NUCLEOTIDE SEQUENCE</scope>
    <source>
        <strain evidence="2">DSM 13988</strain>
    </source>
</reference>
<keyword evidence="1" id="KW-0472">Membrane</keyword>
<dbReference type="EMBL" id="JAVDUI010000001">
    <property type="protein sequence ID" value="MDR6892955.1"/>
    <property type="molecule type" value="Genomic_DNA"/>
</dbReference>
<keyword evidence="1" id="KW-1133">Transmembrane helix</keyword>
<keyword evidence="3" id="KW-1185">Reference proteome</keyword>
<protein>
    <submittedName>
        <fullName evidence="2">Uncharacterized protein</fullName>
    </submittedName>
</protein>
<comment type="caution">
    <text evidence="2">The sequence shown here is derived from an EMBL/GenBank/DDBJ whole genome shotgun (WGS) entry which is preliminary data.</text>
</comment>
<sequence>MEINLLETLFILLWVGGVVLAGFTAGIRRTPLSYMVLLGAVCVPAVGTVCAAAYAVRIFTTKTFGQDALR</sequence>
<organism evidence="2 3">
    <name type="scientific">Falsarthrobacter nasiphocae</name>
    <dbReference type="NCBI Taxonomy" id="189863"/>
    <lineage>
        <taxon>Bacteria</taxon>
        <taxon>Bacillati</taxon>
        <taxon>Actinomycetota</taxon>
        <taxon>Actinomycetes</taxon>
        <taxon>Micrococcales</taxon>
        <taxon>Micrococcaceae</taxon>
        <taxon>Falsarthrobacter</taxon>
    </lineage>
</organism>
<feature type="transmembrane region" description="Helical" evidence="1">
    <location>
        <begin position="33"/>
        <end position="56"/>
    </location>
</feature>
<dbReference type="RefSeq" id="WP_309852802.1">
    <property type="nucleotide sequence ID" value="NZ_BAAAIU010000004.1"/>
</dbReference>
<dbReference type="AlphaFoldDB" id="A0AAE3YIR7"/>
<evidence type="ECO:0000313" key="2">
    <source>
        <dbReference type="EMBL" id="MDR6892955.1"/>
    </source>
</evidence>
<dbReference type="Proteomes" id="UP001247307">
    <property type="component" value="Unassembled WGS sequence"/>
</dbReference>
<keyword evidence="1" id="KW-0812">Transmembrane</keyword>
<accession>A0AAE3YIR7</accession>
<feature type="transmembrane region" description="Helical" evidence="1">
    <location>
        <begin position="9"/>
        <end position="27"/>
    </location>
</feature>
<evidence type="ECO:0000313" key="3">
    <source>
        <dbReference type="Proteomes" id="UP001247307"/>
    </source>
</evidence>
<gene>
    <name evidence="2" type="ORF">J2S35_001895</name>
</gene>
<name>A0AAE3YIR7_9MICC</name>
<evidence type="ECO:0000256" key="1">
    <source>
        <dbReference type="SAM" id="Phobius"/>
    </source>
</evidence>